<feature type="region of interest" description="Disordered" evidence="3">
    <location>
        <begin position="227"/>
        <end position="269"/>
    </location>
</feature>
<dbReference type="EMBL" id="RSCD01000002">
    <property type="protein sequence ID" value="RSH94609.1"/>
    <property type="molecule type" value="Genomic_DNA"/>
</dbReference>
<dbReference type="OrthoDB" id="19419at2759"/>
<dbReference type="InterPro" id="IPR002164">
    <property type="entry name" value="NAP_family"/>
</dbReference>
<dbReference type="GO" id="GO:0006334">
    <property type="term" value="P:nucleosome assembly"/>
    <property type="evidence" value="ECO:0007669"/>
    <property type="project" value="InterPro"/>
</dbReference>
<organism evidence="4 5">
    <name type="scientific">Saitozyma podzolica</name>
    <dbReference type="NCBI Taxonomy" id="1890683"/>
    <lineage>
        <taxon>Eukaryota</taxon>
        <taxon>Fungi</taxon>
        <taxon>Dikarya</taxon>
        <taxon>Basidiomycota</taxon>
        <taxon>Agaricomycotina</taxon>
        <taxon>Tremellomycetes</taxon>
        <taxon>Tremellales</taxon>
        <taxon>Trimorphomycetaceae</taxon>
        <taxon>Saitozyma</taxon>
    </lineage>
</organism>
<comment type="caution">
    <text evidence="4">The sequence shown here is derived from an EMBL/GenBank/DDBJ whole genome shotgun (WGS) entry which is preliminary data.</text>
</comment>
<feature type="compositionally biased region" description="Acidic residues" evidence="3">
    <location>
        <begin position="233"/>
        <end position="261"/>
    </location>
</feature>
<dbReference type="Gene3D" id="3.30.1120.90">
    <property type="entry name" value="Nucleosome assembly protein"/>
    <property type="match status" value="1"/>
</dbReference>
<reference evidence="4 5" key="1">
    <citation type="submission" date="2018-11" db="EMBL/GenBank/DDBJ databases">
        <title>Genome sequence of Saitozyma podzolica DSM 27192.</title>
        <authorList>
            <person name="Aliyu H."/>
            <person name="Gorte O."/>
            <person name="Ochsenreither K."/>
        </authorList>
    </citation>
    <scope>NUCLEOTIDE SEQUENCE [LARGE SCALE GENOMIC DNA]</scope>
    <source>
        <strain evidence="4 5">DSM 27192</strain>
    </source>
</reference>
<evidence type="ECO:0000256" key="2">
    <source>
        <dbReference type="RuleBase" id="RU003876"/>
    </source>
</evidence>
<evidence type="ECO:0000313" key="5">
    <source>
        <dbReference type="Proteomes" id="UP000279259"/>
    </source>
</evidence>
<dbReference type="SUPFAM" id="SSF143113">
    <property type="entry name" value="NAP-like"/>
    <property type="match status" value="1"/>
</dbReference>
<dbReference type="Pfam" id="PF00956">
    <property type="entry name" value="NAP"/>
    <property type="match status" value="1"/>
</dbReference>
<dbReference type="GO" id="GO:0005634">
    <property type="term" value="C:nucleus"/>
    <property type="evidence" value="ECO:0007669"/>
    <property type="project" value="InterPro"/>
</dbReference>
<keyword evidence="5" id="KW-1185">Reference proteome</keyword>
<comment type="similarity">
    <text evidence="1 2">Belongs to the nucleosome assembly protein (NAP) family.</text>
</comment>
<proteinExistence type="inferred from homology"/>
<gene>
    <name evidence="4" type="ORF">EHS25_004413</name>
</gene>
<name>A0A427YU77_9TREE</name>
<accession>A0A427YU77</accession>
<dbReference type="PANTHER" id="PTHR11875">
    <property type="entry name" value="TESTIS-SPECIFIC Y-ENCODED PROTEIN"/>
    <property type="match status" value="1"/>
</dbReference>
<protein>
    <recommendedName>
        <fullName evidence="6">Template-activating factor I</fullName>
    </recommendedName>
</protein>
<evidence type="ECO:0008006" key="6">
    <source>
        <dbReference type="Google" id="ProtNLM"/>
    </source>
</evidence>
<sequence length="269" mass="30757">MSTEEFELDAPDLSPKLLEELEAESGKRKWNNLKFGTEETLAHLAFIKKKTEEEPETFKNFWPLALLQNIIVHRAASSSSDKEALTYLSEIELKQDVKDPRPYELVFHFRENPFFSNKTLSKKYTLPEGVASAPTDGSVTQEMRDFDPEDDLIPSTISIEWKSDAVNLTKKFPRGVATASSEEGDDEGFDGDAGSFFHFFTEQFDPHSLRAILHDDILPDAVEYFLGRGDNSPFDEDEDDDELDEEDEGDDDEEIDLEEEERSSKRRKT</sequence>
<evidence type="ECO:0000256" key="3">
    <source>
        <dbReference type="SAM" id="MobiDB-lite"/>
    </source>
</evidence>
<dbReference type="STRING" id="1890683.A0A427YU77"/>
<dbReference type="AlphaFoldDB" id="A0A427YU77"/>
<dbReference type="Proteomes" id="UP000279259">
    <property type="component" value="Unassembled WGS sequence"/>
</dbReference>
<evidence type="ECO:0000313" key="4">
    <source>
        <dbReference type="EMBL" id="RSH94609.1"/>
    </source>
</evidence>
<evidence type="ECO:0000256" key="1">
    <source>
        <dbReference type="ARBA" id="ARBA00009947"/>
    </source>
</evidence>
<dbReference type="InterPro" id="IPR037231">
    <property type="entry name" value="NAP-like_sf"/>
</dbReference>